<protein>
    <recommendedName>
        <fullName evidence="1">F-box domain-containing protein</fullName>
    </recommendedName>
</protein>
<keyword evidence="3" id="KW-1185">Reference proteome</keyword>
<name>A0A1Y1Z4A8_9PLEO</name>
<dbReference type="Proteomes" id="UP000193144">
    <property type="component" value="Unassembled WGS sequence"/>
</dbReference>
<evidence type="ECO:0000259" key="1">
    <source>
        <dbReference type="PROSITE" id="PS50181"/>
    </source>
</evidence>
<reference evidence="2 3" key="1">
    <citation type="submission" date="2016-07" db="EMBL/GenBank/DDBJ databases">
        <title>Pervasive Adenine N6-methylation of Active Genes in Fungi.</title>
        <authorList>
            <consortium name="DOE Joint Genome Institute"/>
            <person name="Mondo S.J."/>
            <person name="Dannebaum R.O."/>
            <person name="Kuo R.C."/>
            <person name="Labutti K."/>
            <person name="Haridas S."/>
            <person name="Kuo A."/>
            <person name="Salamov A."/>
            <person name="Ahrendt S.R."/>
            <person name="Lipzen A."/>
            <person name="Sullivan W."/>
            <person name="Andreopoulos W.B."/>
            <person name="Clum A."/>
            <person name="Lindquist E."/>
            <person name="Daum C."/>
            <person name="Ramamoorthy G.K."/>
            <person name="Gryganskyi A."/>
            <person name="Culley D."/>
            <person name="Magnuson J.K."/>
            <person name="James T.Y."/>
            <person name="O'Malley M.A."/>
            <person name="Stajich J.E."/>
            <person name="Spatafora J.W."/>
            <person name="Visel A."/>
            <person name="Grigoriev I.V."/>
        </authorList>
    </citation>
    <scope>NUCLEOTIDE SEQUENCE [LARGE SCALE GENOMIC DNA]</scope>
    <source>
        <strain evidence="2 3">CBS 115471</strain>
    </source>
</reference>
<dbReference type="InterPro" id="IPR036047">
    <property type="entry name" value="F-box-like_dom_sf"/>
</dbReference>
<dbReference type="PROSITE" id="PS50181">
    <property type="entry name" value="FBOX"/>
    <property type="match status" value="1"/>
</dbReference>
<dbReference type="EMBL" id="MCFA01000129">
    <property type="protein sequence ID" value="ORY05079.1"/>
    <property type="molecule type" value="Genomic_DNA"/>
</dbReference>
<evidence type="ECO:0000313" key="2">
    <source>
        <dbReference type="EMBL" id="ORY05079.1"/>
    </source>
</evidence>
<dbReference type="Pfam" id="PF00646">
    <property type="entry name" value="F-box"/>
    <property type="match status" value="1"/>
</dbReference>
<organism evidence="2 3">
    <name type="scientific">Clohesyomyces aquaticus</name>
    <dbReference type="NCBI Taxonomy" id="1231657"/>
    <lineage>
        <taxon>Eukaryota</taxon>
        <taxon>Fungi</taxon>
        <taxon>Dikarya</taxon>
        <taxon>Ascomycota</taxon>
        <taxon>Pezizomycotina</taxon>
        <taxon>Dothideomycetes</taxon>
        <taxon>Pleosporomycetidae</taxon>
        <taxon>Pleosporales</taxon>
        <taxon>Lindgomycetaceae</taxon>
        <taxon>Clohesyomyces</taxon>
    </lineage>
</organism>
<comment type="caution">
    <text evidence="2">The sequence shown here is derived from an EMBL/GenBank/DDBJ whole genome shotgun (WGS) entry which is preliminary data.</text>
</comment>
<gene>
    <name evidence="2" type="ORF">BCR34DRAFT_572323</name>
</gene>
<sequence length="385" mass="44097">MQVAQYWKSSRVLPVLPCSCAPGHCTKHDVGRSQPDAVSWGSLWATLADSLPIPFLKSKDTRCHILSLPIELLQEILTHLGPHDQIVFIITCKALQQSLGPPWPKLLPSEHIDFLKAIQRDIPDYRLCRPCKILHAPTRNTITIPRNKLRRETYHRDLRAYVLAPHGGNDPDILYWLCEEHLQLAITEHICIDTLRCSGTLDLPSLLPKQKYMVGSAIFTFKIVPVISRRNVIFHAIYELNYTATTPQRVWADLEEDRVRELLLLFDIRCCLHCSTGQMREEMICFLFHSTQRVGSVITCTRGSAVSGEGCGHHIHACECTTEYMMEQIKVDSTDAPTGIRVFVWQWLGHRSDDYVLKQRGMLRNCYEDATLETFFSSLRVNRVH</sequence>
<feature type="domain" description="F-box" evidence="1">
    <location>
        <begin position="62"/>
        <end position="106"/>
    </location>
</feature>
<dbReference type="AlphaFoldDB" id="A0A1Y1Z4A8"/>
<dbReference type="InterPro" id="IPR001810">
    <property type="entry name" value="F-box_dom"/>
</dbReference>
<accession>A0A1Y1Z4A8</accession>
<dbReference type="SUPFAM" id="SSF81383">
    <property type="entry name" value="F-box domain"/>
    <property type="match status" value="1"/>
</dbReference>
<evidence type="ECO:0000313" key="3">
    <source>
        <dbReference type="Proteomes" id="UP000193144"/>
    </source>
</evidence>
<dbReference type="OrthoDB" id="3766406at2759"/>
<proteinExistence type="predicted"/>